<dbReference type="PRINTS" id="PR00193">
    <property type="entry name" value="MYOSINHEAVY"/>
</dbReference>
<dbReference type="PANTHER" id="PTHR13140">
    <property type="entry name" value="MYOSIN"/>
    <property type="match status" value="1"/>
</dbReference>
<dbReference type="Gene3D" id="3.40.850.10">
    <property type="entry name" value="Kinesin motor domain"/>
    <property type="match status" value="1"/>
</dbReference>
<dbReference type="GO" id="GO:0005737">
    <property type="term" value="C:cytoplasm"/>
    <property type="evidence" value="ECO:0007669"/>
    <property type="project" value="TreeGrafter"/>
</dbReference>
<sequence>MDTLRRGTLLWLPGKQGSYELGEVSQREGSMLGVDVLSTQQSFTLDLESLDVKVFKANKDVVEDMTALRNLHLPGILYNIRERALADEPYTFMGNTVLVAVNPLKHIEAPEGILGTRKALNAPHPYAIAEVAFQQMSFGAGRRQDRRDSPVNQSILVSGESGAGKTESSKMVLEHLVHRCVNDADGDAGAISHLDRRLLDSNPILEAFGNASTKRNHNSSRFGKFLKLHFEKGVGGRRTVNPLQPLHICGASIETYLLERSRVTLHGEGERSYHIFYMLLAGASSEQRLAYDLDHEFVLTRPKKRPADRPLPRKSAHGMRISLERLEARDLEGFTELCESLSTFNIPPSSSDPGAISQERLFGIVAAMLHLGNVSFENDENTSEGYVALVQDEVPLQTASELLGVDSKDLRNSIMVRKVKTVHEQIIVKRDARGAKDAADAMVKSLYVQLFDWLVRHITSSFGSPTDQSALADANSKKEAPESFFIGVLDIFGFEVFSVNDFEQLLINFANEALQSSFKKQVLEAELKLYASEGLQVPDTDFDFTPDDMSCMNLLRGINKRDPGVLGTIDAEGRQPQPLDEKMCAHLHRAFKGHPKFPTPHPRDQRTTFKILHFAGEVKYTVGSFIEKNSDKMPAEVNDLFEQSANVLVKEMFPRIEDDRRRNSTDRAAARAGRAVRNISTTIISGFREQMDELLDTLGGTRCSYIRCIKPNPTMRRRGGDAFEEVLFDQEDDELDGEEDDDDNDDANDDASARAAKAARWFDNPFVSSQLENLGIPQTTKVMQLGFPTRVPFDFLLSSYKSMLPAEVLRVWETIGEGNDRAFIKALFFAFHIEPSTYKLGLTKVFFRSGMLDQLTQVLDAATSKSLDEEVVQRFRGSFARQLWRRTLAKVRAVKEFEDLLAFCQKRNSASTIIQRLARRKVAEMEAKAELARQRELKQKREQEEKKEQARLAAKREAAAQKAAAEAEQQRLREAADLKARAELESEMRRAAEEAARIAAETQAKAKEYRLKAEKEEREARKLEQEETKRTIEELGGEEAYLEQVEHERNVTFSRAVTVREFPKYFSNEHAMAIDLRAARKRGKEKQVVGDDLEAIARTVRVVLDPASEAPLPSVEEELVHRDPKAAAAARKSKRTGKRPSLSATLKRMHSSLKRRSYAPTMAGAKDEDEAARAKFALMRQGIPEAALSATGATLNLGIISCPAVEYCVDTGAGKGDQDEVASAVSVSSSVPQGAKSLMCLFNGGGKSAQQKANKRKSQKSRSSKRQSRKSQRRRSAYYEEDDEDDDEDADSVVRLDVKTDPVSLGDENPDARPGTVIMTRSGPRYNWAPCFCRVEGFELNYFESAEPDGTGEMRGVTKIGTVHIGSVAAIEQFSTDSLDEKLAGTLRTNCVLRLRVRSRVGYHLVLAFPDEDMKDRVADHIERALSMWKAETAALKQMARGEFRDSERVEEAKKMLEDGRMSRKSFKQAMLQQLSSESEYAQLHVAMYGEDDYDKRVKCATCGAINFLVGAPPEPDGYICHTCKEPLELPDEMDDEPIVESGGTLSASSFSGRSSGMLTPRASRINSTVFDELDAEDLESLPPPPSFPITISLKDKSSLTVFEVDLLPHPRKYEPTQSRMYFYTFRCQYVEPVKPSKKRRSKAKPEVHHWIVDQPFEAFHNLHRSLGQFAEEWNKSVDLPEWVDVEPARTERETAELRLNCLNEYMEAFLELAQVDEFIFQAPPVRIFFNLRALKVAPLSPEELEDLRPAFETLETFHKEKKQWSAEIYDLFVQIVEIEPRLDATASADAVFNSIEYAIARLSYQEKSDVFHTGQRYMQTLESVNAYLDELVSALDYK</sequence>
<dbReference type="PANTHER" id="PTHR13140:SF845">
    <property type="entry name" value="MYOSIN-LIKE PROTEIN"/>
    <property type="match status" value="1"/>
</dbReference>
<evidence type="ECO:0000256" key="7">
    <source>
        <dbReference type="SAM" id="MobiDB-lite"/>
    </source>
</evidence>
<feature type="compositionally biased region" description="Acidic residues" evidence="7">
    <location>
        <begin position="1279"/>
        <end position="1291"/>
    </location>
</feature>
<dbReference type="GO" id="GO:0016459">
    <property type="term" value="C:myosin complex"/>
    <property type="evidence" value="ECO:0007669"/>
    <property type="project" value="UniProtKB-KW"/>
</dbReference>
<keyword evidence="4 6" id="KW-0505">Motor protein</keyword>
<dbReference type="Gene3D" id="1.20.120.720">
    <property type="entry name" value="Myosin VI head, motor domain, U50 subdomain"/>
    <property type="match status" value="1"/>
</dbReference>
<dbReference type="InterPro" id="IPR001609">
    <property type="entry name" value="Myosin_head_motor_dom-like"/>
</dbReference>
<dbReference type="GO" id="GO:0007015">
    <property type="term" value="P:actin filament organization"/>
    <property type="evidence" value="ECO:0007669"/>
    <property type="project" value="TreeGrafter"/>
</dbReference>
<proteinExistence type="inferred from homology"/>
<dbReference type="SUPFAM" id="SSF52540">
    <property type="entry name" value="P-loop containing nucleoside triphosphate hydrolases"/>
    <property type="match status" value="1"/>
</dbReference>
<evidence type="ECO:0000256" key="2">
    <source>
        <dbReference type="ARBA" id="ARBA00022840"/>
    </source>
</evidence>
<evidence type="ECO:0000313" key="9">
    <source>
        <dbReference type="EMBL" id="GBG26015.1"/>
    </source>
</evidence>
<evidence type="ECO:0000259" key="8">
    <source>
        <dbReference type="PROSITE" id="PS51456"/>
    </source>
</evidence>
<feature type="region of interest" description="Disordered" evidence="7">
    <location>
        <begin position="1246"/>
        <end position="1317"/>
    </location>
</feature>
<dbReference type="InterPro" id="IPR027417">
    <property type="entry name" value="P-loop_NTPase"/>
</dbReference>
<dbReference type="PROSITE" id="PS51456">
    <property type="entry name" value="MYOSIN_MOTOR"/>
    <property type="match status" value="1"/>
</dbReference>
<protein>
    <submittedName>
        <fullName evidence="9">Myosin-6</fullName>
    </submittedName>
</protein>
<reference evidence="9 10" key="1">
    <citation type="submission" date="2017-12" db="EMBL/GenBank/DDBJ databases">
        <title>Sequencing, de novo assembly and annotation of complete genome of a new Thraustochytrid species, strain FCC1311.</title>
        <authorList>
            <person name="Sedici K."/>
            <person name="Godart F."/>
            <person name="Aiese Cigliano R."/>
            <person name="Sanseverino W."/>
            <person name="Barakat M."/>
            <person name="Ortet P."/>
            <person name="Marechal E."/>
            <person name="Cagnac O."/>
            <person name="Amato A."/>
        </authorList>
    </citation>
    <scope>NUCLEOTIDE SEQUENCE [LARGE SCALE GENOMIC DNA]</scope>
</reference>
<feature type="region of interest" description="Disordered" evidence="7">
    <location>
        <begin position="142"/>
        <end position="163"/>
    </location>
</feature>
<dbReference type="InParanoid" id="A0A2R5G653"/>
<dbReference type="GO" id="GO:0000146">
    <property type="term" value="F:microfilament motor activity"/>
    <property type="evidence" value="ECO:0007669"/>
    <property type="project" value="TreeGrafter"/>
</dbReference>
<dbReference type="GO" id="GO:0016020">
    <property type="term" value="C:membrane"/>
    <property type="evidence" value="ECO:0007669"/>
    <property type="project" value="TreeGrafter"/>
</dbReference>
<keyword evidence="2 6" id="KW-0067">ATP-binding</keyword>
<comment type="caution">
    <text evidence="6">Lacks conserved residue(s) required for the propagation of feature annotation.</text>
</comment>
<name>A0A2R5G653_9STRA</name>
<keyword evidence="1 6" id="KW-0547">Nucleotide-binding</keyword>
<keyword evidence="10" id="KW-1185">Reference proteome</keyword>
<evidence type="ECO:0000256" key="5">
    <source>
        <dbReference type="ARBA" id="ARBA00023203"/>
    </source>
</evidence>
<dbReference type="Gene3D" id="1.20.5.4820">
    <property type="match status" value="1"/>
</dbReference>
<dbReference type="InterPro" id="IPR036871">
    <property type="entry name" value="PX_dom_sf"/>
</dbReference>
<dbReference type="GO" id="GO:0035091">
    <property type="term" value="F:phosphatidylinositol binding"/>
    <property type="evidence" value="ECO:0007669"/>
    <property type="project" value="InterPro"/>
</dbReference>
<evidence type="ECO:0000313" key="10">
    <source>
        <dbReference type="Proteomes" id="UP000241890"/>
    </source>
</evidence>
<evidence type="ECO:0000256" key="4">
    <source>
        <dbReference type="ARBA" id="ARBA00023175"/>
    </source>
</evidence>
<dbReference type="Proteomes" id="UP000241890">
    <property type="component" value="Unassembled WGS sequence"/>
</dbReference>
<dbReference type="SUPFAM" id="SSF64268">
    <property type="entry name" value="PX domain"/>
    <property type="match status" value="1"/>
</dbReference>
<comment type="caution">
    <text evidence="9">The sequence shown here is derived from an EMBL/GenBank/DDBJ whole genome shotgun (WGS) entry which is preliminary data.</text>
</comment>
<accession>A0A2R5G653</accession>
<evidence type="ECO:0000256" key="1">
    <source>
        <dbReference type="ARBA" id="ARBA00022741"/>
    </source>
</evidence>
<dbReference type="GO" id="GO:0051015">
    <property type="term" value="F:actin filament binding"/>
    <property type="evidence" value="ECO:0007669"/>
    <property type="project" value="TreeGrafter"/>
</dbReference>
<feature type="domain" description="Myosin motor" evidence="8">
    <location>
        <begin position="60"/>
        <end position="860"/>
    </location>
</feature>
<feature type="compositionally biased region" description="Basic residues" evidence="7">
    <location>
        <begin position="1147"/>
        <end position="1157"/>
    </location>
</feature>
<dbReference type="InterPro" id="IPR036961">
    <property type="entry name" value="Kinesin_motor_dom_sf"/>
</dbReference>
<dbReference type="Gene3D" id="1.20.58.530">
    <property type="match status" value="1"/>
</dbReference>
<feature type="region of interest" description="Disordered" evidence="7">
    <location>
        <begin position="934"/>
        <end position="953"/>
    </location>
</feature>
<comment type="similarity">
    <text evidence="6">Belongs to the TRAFAC class myosin-kinesin ATPase superfamily. Myosin family.</text>
</comment>
<feature type="compositionally biased region" description="Basic residues" evidence="7">
    <location>
        <begin position="1253"/>
        <end position="1276"/>
    </location>
</feature>
<keyword evidence="5 6" id="KW-0009">Actin-binding</keyword>
<evidence type="ECO:0000256" key="6">
    <source>
        <dbReference type="PROSITE-ProRule" id="PRU00782"/>
    </source>
</evidence>
<dbReference type="SMART" id="SM00242">
    <property type="entry name" value="MYSc"/>
    <property type="match status" value="1"/>
</dbReference>
<dbReference type="Pfam" id="PF00063">
    <property type="entry name" value="Myosin_head"/>
    <property type="match status" value="2"/>
</dbReference>
<evidence type="ECO:0000256" key="3">
    <source>
        <dbReference type="ARBA" id="ARBA00023123"/>
    </source>
</evidence>
<keyword evidence="3 6" id="KW-0518">Myosin</keyword>
<dbReference type="GO" id="GO:0005524">
    <property type="term" value="F:ATP binding"/>
    <property type="evidence" value="ECO:0007669"/>
    <property type="project" value="UniProtKB-UniRule"/>
</dbReference>
<gene>
    <name evidence="9" type="ORF">FCC1311_022352</name>
</gene>
<organism evidence="9 10">
    <name type="scientific">Hondaea fermentalgiana</name>
    <dbReference type="NCBI Taxonomy" id="2315210"/>
    <lineage>
        <taxon>Eukaryota</taxon>
        <taxon>Sar</taxon>
        <taxon>Stramenopiles</taxon>
        <taxon>Bigyra</taxon>
        <taxon>Labyrinthulomycetes</taxon>
        <taxon>Thraustochytrida</taxon>
        <taxon>Thraustochytriidae</taxon>
        <taxon>Hondaea</taxon>
    </lineage>
</organism>
<dbReference type="EMBL" id="BEYU01000018">
    <property type="protein sequence ID" value="GBG26015.1"/>
    <property type="molecule type" value="Genomic_DNA"/>
</dbReference>
<feature type="binding site" evidence="6">
    <location>
        <begin position="159"/>
        <end position="166"/>
    </location>
    <ligand>
        <name>ATP</name>
        <dbReference type="ChEBI" id="CHEBI:30616"/>
    </ligand>
</feature>
<feature type="region of interest" description="Disordered" evidence="7">
    <location>
        <begin position="1128"/>
        <end position="1166"/>
    </location>
</feature>